<evidence type="ECO:0000259" key="1">
    <source>
        <dbReference type="Pfam" id="PF09983"/>
    </source>
</evidence>
<feature type="domain" description="Wadjet protein JetD C-terminal" evidence="1">
    <location>
        <begin position="195"/>
        <end position="289"/>
    </location>
</feature>
<keyword evidence="4" id="KW-1185">Reference proteome</keyword>
<dbReference type="Pfam" id="PF09983">
    <property type="entry name" value="JetD_C"/>
    <property type="match status" value="1"/>
</dbReference>
<sequence length="293" mass="33635">MSSWTTPAQLREQDSGALLRARLGEEPDFPLALKLKKPGSADLAARFEAVRQWIRQLQDGEGPYRLAWKEINHRQLGRNQIPDGASIDNLDTALGWLGKRREAERFASLADASLSRFPELHPWRLRHPLRALEQAGHWHKVLLVLAWFQTHPRSGLYLRQLDIGGVDTKFIEQRRGLLGELLDRVLPGADLDTEARGVRAFDRRYGLRAHLPHAHSLLMDRATPLEHHGLWGEELADKRCTADLQRLTVAERPLYQELRDDLLAHPDGRPASRVRLEQEHIRFGWLKRRLAAL</sequence>
<dbReference type="RefSeq" id="WP_131184049.1">
    <property type="nucleotide sequence ID" value="NZ_QJUO01000009.1"/>
</dbReference>
<dbReference type="Proteomes" id="UP000292639">
    <property type="component" value="Unassembled WGS sequence"/>
</dbReference>
<dbReference type="InterPro" id="IPR024537">
    <property type="entry name" value="DUF3322"/>
</dbReference>
<organism evidence="3 4">
    <name type="scientific">Stutzerimonas kirkiae</name>
    <dbReference type="NCBI Taxonomy" id="2211392"/>
    <lineage>
        <taxon>Bacteria</taxon>
        <taxon>Pseudomonadati</taxon>
        <taxon>Pseudomonadota</taxon>
        <taxon>Gammaproteobacteria</taxon>
        <taxon>Pseudomonadales</taxon>
        <taxon>Pseudomonadaceae</taxon>
        <taxon>Stutzerimonas</taxon>
    </lineage>
</organism>
<dbReference type="AlphaFoldDB" id="A0A4Q9R6V8"/>
<gene>
    <name evidence="3" type="ORF">DNJ96_10925</name>
</gene>
<reference evidence="3 4" key="1">
    <citation type="submission" date="2018-06" db="EMBL/GenBank/DDBJ databases">
        <title>Three novel Pseudomonas species isolated from symptomatic oak.</title>
        <authorList>
            <person name="Bueno-Gonzalez V."/>
            <person name="Brady C."/>
        </authorList>
    </citation>
    <scope>NUCLEOTIDE SEQUENCE [LARGE SCALE GENOMIC DNA]</scope>
    <source>
        <strain evidence="3 4">P17C</strain>
    </source>
</reference>
<dbReference type="Pfam" id="PF11795">
    <property type="entry name" value="DUF3322"/>
    <property type="match status" value="1"/>
</dbReference>
<dbReference type="EMBL" id="QJUP01000013">
    <property type="protein sequence ID" value="TBU96283.1"/>
    <property type="molecule type" value="Genomic_DNA"/>
</dbReference>
<evidence type="ECO:0000259" key="2">
    <source>
        <dbReference type="Pfam" id="PF11795"/>
    </source>
</evidence>
<evidence type="ECO:0000313" key="3">
    <source>
        <dbReference type="EMBL" id="TBU96283.1"/>
    </source>
</evidence>
<evidence type="ECO:0008006" key="5">
    <source>
        <dbReference type="Google" id="ProtNLM"/>
    </source>
</evidence>
<comment type="caution">
    <text evidence="3">The sequence shown here is derived from an EMBL/GenBank/DDBJ whole genome shotgun (WGS) entry which is preliminary data.</text>
</comment>
<proteinExistence type="predicted"/>
<evidence type="ECO:0000313" key="4">
    <source>
        <dbReference type="Proteomes" id="UP000292639"/>
    </source>
</evidence>
<feature type="domain" description="DUF3322" evidence="2">
    <location>
        <begin position="13"/>
        <end position="183"/>
    </location>
</feature>
<accession>A0A4Q9R6V8</accession>
<dbReference type="InterPro" id="IPR024534">
    <property type="entry name" value="JetD_C"/>
</dbReference>
<protein>
    <recommendedName>
        <fullName evidence="5">DUF3322 domain-containing protein</fullName>
    </recommendedName>
</protein>
<name>A0A4Q9R6V8_9GAMM</name>